<feature type="compositionally biased region" description="Polar residues" evidence="1">
    <location>
        <begin position="1829"/>
        <end position="1843"/>
    </location>
</feature>
<evidence type="ECO:0000256" key="1">
    <source>
        <dbReference type="SAM" id="MobiDB-lite"/>
    </source>
</evidence>
<feature type="compositionally biased region" description="Low complexity" evidence="1">
    <location>
        <begin position="1803"/>
        <end position="1816"/>
    </location>
</feature>
<dbReference type="InParanoid" id="A0A1D3D3T4"/>
<feature type="compositionally biased region" description="Polar residues" evidence="1">
    <location>
        <begin position="1911"/>
        <end position="1920"/>
    </location>
</feature>
<dbReference type="InterPro" id="IPR011009">
    <property type="entry name" value="Kinase-like_dom_sf"/>
</dbReference>
<dbReference type="VEuPathDB" id="ToxoDB:LOC113147006"/>
<dbReference type="VEuPathDB" id="ToxoDB:LOC34617704"/>
<feature type="region of interest" description="Disordered" evidence="1">
    <location>
        <begin position="141"/>
        <end position="160"/>
    </location>
</feature>
<evidence type="ECO:0000313" key="3">
    <source>
        <dbReference type="Proteomes" id="UP000095192"/>
    </source>
</evidence>
<evidence type="ECO:0008006" key="4">
    <source>
        <dbReference type="Google" id="ProtNLM"/>
    </source>
</evidence>
<feature type="region of interest" description="Disordered" evidence="1">
    <location>
        <begin position="887"/>
        <end position="916"/>
    </location>
</feature>
<feature type="compositionally biased region" description="Low complexity" evidence="1">
    <location>
        <begin position="1672"/>
        <end position="1685"/>
    </location>
</feature>
<feature type="region of interest" description="Disordered" evidence="1">
    <location>
        <begin position="177"/>
        <end position="219"/>
    </location>
</feature>
<feature type="compositionally biased region" description="Low complexity" evidence="1">
    <location>
        <begin position="1044"/>
        <end position="1060"/>
    </location>
</feature>
<comment type="caution">
    <text evidence="2">The sequence shown here is derived from an EMBL/GenBank/DDBJ whole genome shotgun (WGS) entry which is preliminary data.</text>
</comment>
<feature type="compositionally biased region" description="Basic and acidic residues" evidence="1">
    <location>
        <begin position="1029"/>
        <end position="1041"/>
    </location>
</feature>
<dbReference type="Proteomes" id="UP000095192">
    <property type="component" value="Unassembled WGS sequence"/>
</dbReference>
<proteinExistence type="predicted"/>
<keyword evidence="3" id="KW-1185">Reference proteome</keyword>
<feature type="compositionally biased region" description="Basic and acidic residues" evidence="1">
    <location>
        <begin position="1819"/>
        <end position="1828"/>
    </location>
</feature>
<protein>
    <recommendedName>
        <fullName evidence="4">Protein kinase domain-containing protein</fullName>
    </recommendedName>
</protein>
<accession>A0A1D3D3T4</accession>
<feature type="compositionally biased region" description="Polar residues" evidence="1">
    <location>
        <begin position="199"/>
        <end position="211"/>
    </location>
</feature>
<feature type="compositionally biased region" description="Low complexity" evidence="1">
    <location>
        <begin position="1695"/>
        <end position="1707"/>
    </location>
</feature>
<feature type="region of interest" description="Disordered" evidence="1">
    <location>
        <begin position="1024"/>
        <end position="1060"/>
    </location>
</feature>
<dbReference type="SUPFAM" id="SSF56112">
    <property type="entry name" value="Protein kinase-like (PK-like)"/>
    <property type="match status" value="1"/>
</dbReference>
<feature type="compositionally biased region" description="Polar residues" evidence="1">
    <location>
        <begin position="906"/>
        <end position="916"/>
    </location>
</feature>
<reference evidence="2 3" key="1">
    <citation type="journal article" date="2016" name="BMC Genomics">
        <title>Comparative genomics reveals Cyclospora cayetanensis possesses coccidia-like metabolism and invasion components but unique surface antigens.</title>
        <authorList>
            <person name="Liu S."/>
            <person name="Wang L."/>
            <person name="Zheng H."/>
            <person name="Xu Z."/>
            <person name="Roellig D.M."/>
            <person name="Li N."/>
            <person name="Frace M.A."/>
            <person name="Tang K."/>
            <person name="Arrowood M.J."/>
            <person name="Moss D.M."/>
            <person name="Zhang L."/>
            <person name="Feng Y."/>
            <person name="Xiao L."/>
        </authorList>
    </citation>
    <scope>NUCLEOTIDE SEQUENCE [LARGE SCALE GENOMIC DNA]</scope>
    <source>
        <strain evidence="2 3">CHN_HEN01</strain>
    </source>
</reference>
<gene>
    <name evidence="2" type="ORF">cyc_00541</name>
</gene>
<evidence type="ECO:0000313" key="2">
    <source>
        <dbReference type="EMBL" id="OEH78105.1"/>
    </source>
</evidence>
<feature type="compositionally biased region" description="Basic and acidic residues" evidence="1">
    <location>
        <begin position="112"/>
        <end position="136"/>
    </location>
</feature>
<dbReference type="EMBL" id="JROU02000847">
    <property type="protein sequence ID" value="OEH78105.1"/>
    <property type="molecule type" value="Genomic_DNA"/>
</dbReference>
<feature type="region of interest" description="Disordered" evidence="1">
    <location>
        <begin position="1904"/>
        <end position="1955"/>
    </location>
</feature>
<dbReference type="VEuPathDB" id="ToxoDB:cyc_00541"/>
<feature type="region of interest" description="Disordered" evidence="1">
    <location>
        <begin position="1665"/>
        <end position="1742"/>
    </location>
</feature>
<feature type="region of interest" description="Disordered" evidence="1">
    <location>
        <begin position="1799"/>
        <end position="1856"/>
    </location>
</feature>
<organism evidence="2 3">
    <name type="scientific">Cyclospora cayetanensis</name>
    <dbReference type="NCBI Taxonomy" id="88456"/>
    <lineage>
        <taxon>Eukaryota</taxon>
        <taxon>Sar</taxon>
        <taxon>Alveolata</taxon>
        <taxon>Apicomplexa</taxon>
        <taxon>Conoidasida</taxon>
        <taxon>Coccidia</taxon>
        <taxon>Eucoccidiorida</taxon>
        <taxon>Eimeriorina</taxon>
        <taxon>Eimeriidae</taxon>
        <taxon>Cyclospora</taxon>
    </lineage>
</organism>
<name>A0A1D3D3T4_9EIME</name>
<feature type="region of interest" description="Disordered" evidence="1">
    <location>
        <begin position="74"/>
        <end position="136"/>
    </location>
</feature>
<sequence>MLRHASPFFEAAATPGASAATPPPLAVVRRVANVPTLRLSLLEGFLRGPSLTYAHPFLRPSCTGADHWTKTSCGLRGRSKNAQKGGALSPTRVDSTKGMQNAAASSQQQQLLDEHHREQELRHERSSHDYTQDAHAEQPLEQTQPPLYSQQGVVQPGGGSAKNPLVLQLAFELLQRHRQQQQTGGSSRAPVERLPRLAQGQSERSSGSLPNSHREASSHQGIPFEIHRLAVGSSLPVWQRPAQVAVEQRSLQKIAACCREAFQQCPLQTPILQKTPAALLQQSIAQASKQQHVLPSSQEQEASLVASSPELPLRLPPPTVCPPLQPQHYPQQQQVQLGGMRTRRLERLNVEYLGSSNNSSTGRRREGLNVHVFPGTYVDAKGQRHRVVVKQLPLQPAAPNTPLWEQQQQLLQLLLQWQQRKCCGVIDIKGFEVHRDGVAACWSAPGAGSLQRVSQGEEGLLPLAEISNSRSTVIRSSNSSAAFLRMPQDVAAASMQSTQSTPAEAAGRRDVYVVLQAAAGPLHKHVNLEQLKRQASNNSFLPPQGGHTCAQQQSLRKRGADVMSLLHLHSLKAGCGAHLCIHPNNLLLLLPSFDVFIGDNLGSMRLLSLLAEIRTGALTNLVKAQLSLKLFLDDTTRLLWVSPSLIARLKKLQKHLNSLMAFHAEHQYLLHPEHPPKKHPQVDVFRIIADRSTTSETPAETPPIVAATSAAVLAIQSQRKATPAAEADAAALHAALEQRFAALYKLAELPPAIQQTADCWSLGACLFSIVTGGLHPYGSTENPKETLENMEKGDMVNMNLLDNSPLLQDLLRLLLQQKQEPEQSVLRLAVCHPVFWASSDLLLFLRAFRLMLLQQQKQQRPGETRRQKISSLTGEAAWKDACIHDMSNSSSRPEDLQSGGLGDSDNPLSNEATDADASTANKDQLYAAALAKLSATPLPQDVLASIRQEPHLCRTGQDLYPHHKALFVERHSSLPAAETVEVAGSAATCADEVPPNKAVHVTPDSGTPMADLPYKDYEAVETTAGTPHFPEKPLETAETHPSKAALQEAAAAPPMKAAPATANGATAAPLATTTTVEDFLSVLDFLNLLATFADNTSVASWQTDAHMQLSQREHATVEPVIKEAFAETDFAAAASSEGAPECKTQLLRIQQQIDSRVHSHIRIPMAALPPSCVSLQQHALSRQEGVASQWIAQQQVLLQQKPLQQMHGREALAERLQRLVGKTAPNGRSVLQQLQHLLLESSMKELRPPAPREESAAAVNETAAGVTTPAPLAEPAALQTHTTLGQSLHATPRASLECKSSLESRYERLAVHEKLPAAATREVASAVQTHRPTAAAAEKSATQPPVQAEKILDGIRILQKQNAGREMPKPQEEKKQFGDVYTLQRLLAARLSSLRQPFPGSLSPLFSQSTLVVIGNGDRSSAANGRREEEHLASLHQSRRQQWPLSQLLEGSRMCFSMRITEHLSRLLRDLVAAKGMQLKDLPVQLSAHERQKQCEKPQPQHQGTGWTSEERETVLMAQKQVLQLLWQDATLLRATNAEKELCGSRKLQVSAAHDAKTETFTEYEQAQQQQLLALLREQRLQQQRQPSTLVKPCTSVFAGEFSCVAELRLRQLLRQETSAAPSGESSPLPASWHFRWHADATDTAFAAWLEYMLQQSLRWHQQAQSLEQHRSQQLHPHQQSQQQTEKQRSHLEQQQRMQLHQQPLQHSTTRPLVGGSGVSDIPSHERLSPGRTAVDGSSDGMLRRHPVHLVHQLLHRQQEQLAPRNCAPLGPNLRHLIVSASDLQAQQAKRMNVLPSDKELDQTQQVQQASQQKAAPNNRREPLKDQEQQSVHQLPSHVQVTHQQKEPHAAVSMPATEQIQPLEAVARRLVRVASVPAGEGLAAADAPQVPRPALASSVQEMTTPKRVQYHQPQQAEWSVSASRSRRGGGVKQLGGTKVSKNQQRHPRFKTAAAK</sequence>
<feature type="compositionally biased region" description="Low complexity" evidence="1">
    <location>
        <begin position="100"/>
        <end position="111"/>
    </location>
</feature>